<protein>
    <recommendedName>
        <fullName evidence="6 12">Dihydropteroate synthase</fullName>
        <shortName evidence="12">DHPS</shortName>
        <ecNumber evidence="5 12">2.5.1.15</ecNumber>
    </recommendedName>
    <alternativeName>
        <fullName evidence="11 12">Dihydropteroate pyrophosphorylase</fullName>
    </alternativeName>
</protein>
<evidence type="ECO:0000256" key="3">
    <source>
        <dbReference type="ARBA" id="ARBA00004763"/>
    </source>
</evidence>
<evidence type="ECO:0000313" key="14">
    <source>
        <dbReference type="EMBL" id="KAA2262472.1"/>
    </source>
</evidence>
<organism evidence="14 15">
    <name type="scientific">Solihabitans fulvus</name>
    <dbReference type="NCBI Taxonomy" id="1892852"/>
    <lineage>
        <taxon>Bacteria</taxon>
        <taxon>Bacillati</taxon>
        <taxon>Actinomycetota</taxon>
        <taxon>Actinomycetes</taxon>
        <taxon>Pseudonocardiales</taxon>
        <taxon>Pseudonocardiaceae</taxon>
        <taxon>Solihabitans</taxon>
    </lineage>
</organism>
<reference evidence="14 15" key="2">
    <citation type="submission" date="2019-09" db="EMBL/GenBank/DDBJ databases">
        <authorList>
            <person name="Jin C."/>
        </authorList>
    </citation>
    <scope>NUCLEOTIDE SEQUENCE [LARGE SCALE GENOMIC DNA]</scope>
    <source>
        <strain evidence="14 15">AN110305</strain>
    </source>
</reference>
<dbReference type="GO" id="GO:0046656">
    <property type="term" value="P:folic acid biosynthetic process"/>
    <property type="evidence" value="ECO:0007669"/>
    <property type="project" value="UniProtKB-KW"/>
</dbReference>
<dbReference type="GO" id="GO:0005829">
    <property type="term" value="C:cytosol"/>
    <property type="evidence" value="ECO:0007669"/>
    <property type="project" value="TreeGrafter"/>
</dbReference>
<comment type="function">
    <text evidence="12">Catalyzes the condensation of para-aminobenzoate (pABA) with 6-hydroxymethyl-7,8-dihydropterin diphosphate (DHPt-PP) to form 7,8-dihydropteroate (H2Pte), the immediate precursor of folate derivatives.</text>
</comment>
<keyword evidence="7 12" id="KW-0808">Transferase</keyword>
<name>A0A5B2XIB7_9PSEU</name>
<dbReference type="NCBIfam" id="TIGR01496">
    <property type="entry name" value="DHPS"/>
    <property type="match status" value="1"/>
</dbReference>
<dbReference type="GO" id="GO:0046654">
    <property type="term" value="P:tetrahydrofolate biosynthetic process"/>
    <property type="evidence" value="ECO:0007669"/>
    <property type="project" value="UniProtKB-UniPathway"/>
</dbReference>
<feature type="domain" description="Pterin-binding" evidence="13">
    <location>
        <begin position="1"/>
        <end position="257"/>
    </location>
</feature>
<reference evidence="14 15" key="1">
    <citation type="submission" date="2019-09" db="EMBL/GenBank/DDBJ databases">
        <title>Goodfellowia gen. nov., a new genus of the Pseudonocardineae related to Actinoalloteichus, containing Goodfellowia coeruleoviolacea gen. nov., comb. nov. gen. nov., comb. nov.</title>
        <authorList>
            <person name="Labeda D."/>
        </authorList>
    </citation>
    <scope>NUCLEOTIDE SEQUENCE [LARGE SCALE GENOMIC DNA]</scope>
    <source>
        <strain evidence="14 15">AN110305</strain>
    </source>
</reference>
<dbReference type="SUPFAM" id="SSF51717">
    <property type="entry name" value="Dihydropteroate synthetase-like"/>
    <property type="match status" value="1"/>
</dbReference>
<comment type="pathway">
    <text evidence="3 12">Cofactor biosynthesis; tetrahydrofolate biosynthesis; 7,8-dihydrofolate from 2-amino-4-hydroxy-6-hydroxymethyl-7,8-dihydropteridine diphosphate and 4-aminobenzoate: step 1/2.</text>
</comment>
<dbReference type="InterPro" id="IPR000489">
    <property type="entry name" value="Pterin-binding_dom"/>
</dbReference>
<keyword evidence="15" id="KW-1185">Reference proteome</keyword>
<dbReference type="InterPro" id="IPR006390">
    <property type="entry name" value="DHP_synth_dom"/>
</dbReference>
<evidence type="ECO:0000259" key="13">
    <source>
        <dbReference type="PROSITE" id="PS50972"/>
    </source>
</evidence>
<dbReference type="EC" id="2.5.1.15" evidence="5 12"/>
<proteinExistence type="inferred from homology"/>
<evidence type="ECO:0000256" key="2">
    <source>
        <dbReference type="ARBA" id="ARBA00001946"/>
    </source>
</evidence>
<dbReference type="AlphaFoldDB" id="A0A5B2XIB7"/>
<dbReference type="CDD" id="cd00739">
    <property type="entry name" value="DHPS"/>
    <property type="match status" value="1"/>
</dbReference>
<evidence type="ECO:0000256" key="1">
    <source>
        <dbReference type="ARBA" id="ARBA00000012"/>
    </source>
</evidence>
<dbReference type="PROSITE" id="PS00792">
    <property type="entry name" value="DHPS_1"/>
    <property type="match status" value="1"/>
</dbReference>
<dbReference type="PANTHER" id="PTHR20941">
    <property type="entry name" value="FOLATE SYNTHESIS PROTEINS"/>
    <property type="match status" value="1"/>
</dbReference>
<dbReference type="InterPro" id="IPR045031">
    <property type="entry name" value="DHP_synth-like"/>
</dbReference>
<dbReference type="EMBL" id="VUOB01000022">
    <property type="protein sequence ID" value="KAA2262472.1"/>
    <property type="molecule type" value="Genomic_DNA"/>
</dbReference>
<gene>
    <name evidence="14" type="primary">folP</name>
    <name evidence="14" type="ORF">F0L68_13615</name>
</gene>
<dbReference type="PROSITE" id="PS00793">
    <property type="entry name" value="DHPS_2"/>
    <property type="match status" value="1"/>
</dbReference>
<evidence type="ECO:0000256" key="10">
    <source>
        <dbReference type="ARBA" id="ARBA00022909"/>
    </source>
</evidence>
<keyword evidence="9 12" id="KW-0460">Magnesium</keyword>
<evidence type="ECO:0000256" key="7">
    <source>
        <dbReference type="ARBA" id="ARBA00022679"/>
    </source>
</evidence>
<comment type="catalytic activity">
    <reaction evidence="1">
        <text>(7,8-dihydropterin-6-yl)methyl diphosphate + 4-aminobenzoate = 7,8-dihydropteroate + diphosphate</text>
        <dbReference type="Rhea" id="RHEA:19949"/>
        <dbReference type="ChEBI" id="CHEBI:17836"/>
        <dbReference type="ChEBI" id="CHEBI:17839"/>
        <dbReference type="ChEBI" id="CHEBI:33019"/>
        <dbReference type="ChEBI" id="CHEBI:72950"/>
        <dbReference type="EC" id="2.5.1.15"/>
    </reaction>
</comment>
<keyword evidence="10 12" id="KW-0289">Folate biosynthesis</keyword>
<sequence length="269" mass="27812">MMGVLNVTPDSFSDGGRYLGHDDAVAHGVALHRRGADLIDVGGESTRPGADRVAPAVEAARVAPVIRSLTAQGVPVSVDTMRAEVAAAALEAGATLVNDVSGGLADPLMAKVVADAGVPWVLMHWRGHSKNMNDLAEYDDVVEDVLAELGARVDAALAAGVREDALVLDPGLGFAKRAEHDWALLHGLDRLLALGFPVLVGASRKRFLGRLLAAPDGTPRPPDGREDATAAISALAAAAGAWGVRVHDVDRTLDAVAVATAWTRGGLTE</sequence>
<evidence type="ECO:0000256" key="5">
    <source>
        <dbReference type="ARBA" id="ARBA00012458"/>
    </source>
</evidence>
<evidence type="ECO:0000256" key="6">
    <source>
        <dbReference type="ARBA" id="ARBA00016919"/>
    </source>
</evidence>
<keyword evidence="8 12" id="KW-0479">Metal-binding</keyword>
<dbReference type="GO" id="GO:0004156">
    <property type="term" value="F:dihydropteroate synthase activity"/>
    <property type="evidence" value="ECO:0007669"/>
    <property type="project" value="UniProtKB-EC"/>
</dbReference>
<evidence type="ECO:0000256" key="9">
    <source>
        <dbReference type="ARBA" id="ARBA00022842"/>
    </source>
</evidence>
<comment type="caution">
    <text evidence="14">The sequence shown here is derived from an EMBL/GenBank/DDBJ whole genome shotgun (WGS) entry which is preliminary data.</text>
</comment>
<evidence type="ECO:0000256" key="8">
    <source>
        <dbReference type="ARBA" id="ARBA00022723"/>
    </source>
</evidence>
<dbReference type="FunFam" id="3.20.20.20:FF:000006">
    <property type="entry name" value="Dihydropteroate synthase"/>
    <property type="match status" value="1"/>
</dbReference>
<evidence type="ECO:0000256" key="4">
    <source>
        <dbReference type="ARBA" id="ARBA00009503"/>
    </source>
</evidence>
<dbReference type="PANTHER" id="PTHR20941:SF1">
    <property type="entry name" value="FOLIC ACID SYNTHESIS PROTEIN FOL1"/>
    <property type="match status" value="1"/>
</dbReference>
<comment type="similarity">
    <text evidence="4 12">Belongs to the DHPS family.</text>
</comment>
<dbReference type="GO" id="GO:0046872">
    <property type="term" value="F:metal ion binding"/>
    <property type="evidence" value="ECO:0007669"/>
    <property type="project" value="UniProtKB-KW"/>
</dbReference>
<dbReference type="UniPathway" id="UPA00077">
    <property type="reaction ID" value="UER00156"/>
</dbReference>
<dbReference type="OrthoDB" id="9811744at2"/>
<evidence type="ECO:0000313" key="15">
    <source>
        <dbReference type="Proteomes" id="UP000323454"/>
    </source>
</evidence>
<evidence type="ECO:0000256" key="12">
    <source>
        <dbReference type="RuleBase" id="RU361205"/>
    </source>
</evidence>
<comment type="cofactor">
    <cofactor evidence="2 12">
        <name>Mg(2+)</name>
        <dbReference type="ChEBI" id="CHEBI:18420"/>
    </cofactor>
</comment>
<evidence type="ECO:0000256" key="11">
    <source>
        <dbReference type="ARBA" id="ARBA00030193"/>
    </source>
</evidence>
<dbReference type="InterPro" id="IPR011005">
    <property type="entry name" value="Dihydropteroate_synth-like_sf"/>
</dbReference>
<dbReference type="Proteomes" id="UP000323454">
    <property type="component" value="Unassembled WGS sequence"/>
</dbReference>
<dbReference type="PROSITE" id="PS50972">
    <property type="entry name" value="PTERIN_BINDING"/>
    <property type="match status" value="1"/>
</dbReference>
<accession>A0A5B2XIB7</accession>
<dbReference type="Gene3D" id="3.20.20.20">
    <property type="entry name" value="Dihydropteroate synthase-like"/>
    <property type="match status" value="1"/>
</dbReference>
<dbReference type="Pfam" id="PF00809">
    <property type="entry name" value="Pterin_bind"/>
    <property type="match status" value="1"/>
</dbReference>